<dbReference type="Proteomes" id="UP000729009">
    <property type="component" value="Unassembled WGS sequence"/>
</dbReference>
<evidence type="ECO:0000313" key="1">
    <source>
        <dbReference type="EMBL" id="NTZ52656.1"/>
    </source>
</evidence>
<comment type="caution">
    <text evidence="1">The sequence shown here is derived from an EMBL/GenBank/DDBJ whole genome shotgun (WGS) entry which is preliminary data.</text>
</comment>
<organism evidence="1 2">
    <name type="scientific">Citrobacter gillenii</name>
    <dbReference type="NCBI Taxonomy" id="67828"/>
    <lineage>
        <taxon>Bacteria</taxon>
        <taxon>Pseudomonadati</taxon>
        <taxon>Pseudomonadota</taxon>
        <taxon>Gammaproteobacteria</taxon>
        <taxon>Enterobacterales</taxon>
        <taxon>Enterobacteriaceae</taxon>
        <taxon>Citrobacter</taxon>
        <taxon>Citrobacter freundii complex</taxon>
    </lineage>
</organism>
<evidence type="ECO:0000313" key="2">
    <source>
        <dbReference type="Proteomes" id="UP000729009"/>
    </source>
</evidence>
<keyword evidence="2" id="KW-1185">Reference proteome</keyword>
<dbReference type="EMBL" id="SUQN01000009">
    <property type="protein sequence ID" value="NTZ52656.1"/>
    <property type="molecule type" value="Genomic_DNA"/>
</dbReference>
<protein>
    <submittedName>
        <fullName evidence="1">Uncharacterized protein</fullName>
    </submittedName>
</protein>
<sequence length="65" mass="7568">MPLQPSTYVIPTCDCFSALYGAPFFYVILHCGYDYFLSCSPSLQFYFSPERTLIKQSEDHRKDKT</sequence>
<proteinExistence type="predicted"/>
<gene>
    <name evidence="1" type="ORF">FCH32_20520</name>
</gene>
<reference evidence="1 2" key="1">
    <citation type="submission" date="2019-05" db="EMBL/GenBank/DDBJ databases">
        <title>Draft genomes of bacterial isolates retrieved from different Forrest soils.</title>
        <authorList>
            <person name="Soares-Castro P."/>
            <person name="Santos P.M."/>
        </authorList>
    </citation>
    <scope>NUCLEOTIDE SEQUENCE [LARGE SCALE GENOMIC DNA]</scope>
    <source>
        <strain evidence="1 2">UMG736</strain>
    </source>
</reference>
<dbReference type="AlphaFoldDB" id="A0ABD6M7P9"/>
<accession>A0ABD6M7P9</accession>
<name>A0ABD6M7P9_9ENTR</name>